<gene>
    <name evidence="2" type="ORF">C6P99_24535</name>
    <name evidence="3" type="ORF">C6Q15_23060</name>
</gene>
<keyword evidence="1" id="KW-1133">Transmembrane helix</keyword>
<reference evidence="3 5" key="1">
    <citation type="submission" date="2018-03" db="EMBL/GenBank/DDBJ databases">
        <authorList>
            <person name="Keele B.F."/>
        </authorList>
    </citation>
    <scope>NUCLEOTIDE SEQUENCE [LARGE SCALE GENOMIC DNA]</scope>
    <source>
        <strain evidence="3 5">AU19729</strain>
    </source>
</reference>
<dbReference type="AlphaFoldDB" id="A0A228EEG1"/>
<reference evidence="2 4" key="2">
    <citation type="submission" date="2018-03" db="EMBL/GenBank/DDBJ databases">
        <authorList>
            <person name="Nguyen K."/>
            <person name="Fouts D."/>
            <person name="Sutton G."/>
        </authorList>
    </citation>
    <scope>NUCLEOTIDE SEQUENCE [LARGE SCALE GENOMIC DNA]</scope>
    <source>
        <strain evidence="2 4">AU14328</strain>
    </source>
</reference>
<dbReference type="Proteomes" id="UP000237811">
    <property type="component" value="Unassembled WGS sequence"/>
</dbReference>
<comment type="caution">
    <text evidence="3">The sequence shown here is derived from an EMBL/GenBank/DDBJ whole genome shotgun (WGS) entry which is preliminary data.</text>
</comment>
<evidence type="ECO:0000313" key="4">
    <source>
        <dbReference type="Proteomes" id="UP000237811"/>
    </source>
</evidence>
<protein>
    <submittedName>
        <fullName evidence="3">Uncharacterized protein</fullName>
    </submittedName>
</protein>
<evidence type="ECO:0000313" key="2">
    <source>
        <dbReference type="EMBL" id="PRE42256.1"/>
    </source>
</evidence>
<dbReference type="EMBL" id="PVGH01000085">
    <property type="protein sequence ID" value="PRF57167.1"/>
    <property type="molecule type" value="Genomic_DNA"/>
</dbReference>
<proteinExistence type="predicted"/>
<sequence>MQNINVNRKHRILKAFAMTFIAVEMLSLFLAPILTAVRPELSLGSLVLNLIVGGACGAVLGLLFGIQQAITASTPNGKVWYDYI</sequence>
<keyword evidence="1" id="KW-0472">Membrane</keyword>
<feature type="transmembrane region" description="Helical" evidence="1">
    <location>
        <begin position="12"/>
        <end position="34"/>
    </location>
</feature>
<organism evidence="3 5">
    <name type="scientific">Burkholderia multivorans</name>
    <dbReference type="NCBI Taxonomy" id="87883"/>
    <lineage>
        <taxon>Bacteria</taxon>
        <taxon>Pseudomonadati</taxon>
        <taxon>Pseudomonadota</taxon>
        <taxon>Betaproteobacteria</taxon>
        <taxon>Burkholderiales</taxon>
        <taxon>Burkholderiaceae</taxon>
        <taxon>Burkholderia</taxon>
        <taxon>Burkholderia cepacia complex</taxon>
    </lineage>
</organism>
<evidence type="ECO:0000313" key="5">
    <source>
        <dbReference type="Proteomes" id="UP000238982"/>
    </source>
</evidence>
<feature type="transmembrane region" description="Helical" evidence="1">
    <location>
        <begin position="46"/>
        <end position="66"/>
    </location>
</feature>
<dbReference type="Proteomes" id="UP000238982">
    <property type="component" value="Unassembled WGS sequence"/>
</dbReference>
<accession>A0A228EEG1</accession>
<name>A0A228EEG1_9BURK</name>
<dbReference type="EMBL" id="PVFR01000076">
    <property type="protein sequence ID" value="PRE42256.1"/>
    <property type="molecule type" value="Genomic_DNA"/>
</dbReference>
<evidence type="ECO:0000313" key="3">
    <source>
        <dbReference type="EMBL" id="PRF57167.1"/>
    </source>
</evidence>
<keyword evidence="1" id="KW-0812">Transmembrane</keyword>
<evidence type="ECO:0000256" key="1">
    <source>
        <dbReference type="SAM" id="Phobius"/>
    </source>
</evidence>